<feature type="transmembrane region" description="Helical" evidence="1">
    <location>
        <begin position="123"/>
        <end position="152"/>
    </location>
</feature>
<feature type="transmembrane region" description="Helical" evidence="1">
    <location>
        <begin position="96"/>
        <end position="114"/>
    </location>
</feature>
<keyword evidence="1" id="KW-0472">Membrane</keyword>
<evidence type="ECO:0000313" key="2">
    <source>
        <dbReference type="EMBL" id="OUN53163.1"/>
    </source>
</evidence>
<organism evidence="2 3">
    <name type="scientific">Bacteroides uniformis</name>
    <dbReference type="NCBI Taxonomy" id="820"/>
    <lineage>
        <taxon>Bacteria</taxon>
        <taxon>Pseudomonadati</taxon>
        <taxon>Bacteroidota</taxon>
        <taxon>Bacteroidia</taxon>
        <taxon>Bacteroidales</taxon>
        <taxon>Bacteroidaceae</taxon>
        <taxon>Bacteroides</taxon>
    </lineage>
</organism>
<feature type="transmembrane region" description="Helical" evidence="1">
    <location>
        <begin position="229"/>
        <end position="244"/>
    </location>
</feature>
<dbReference type="Proteomes" id="UP000196329">
    <property type="component" value="Unassembled WGS sequence"/>
</dbReference>
<feature type="transmembrane region" description="Helical" evidence="1">
    <location>
        <begin position="207"/>
        <end position="223"/>
    </location>
</feature>
<comment type="caution">
    <text evidence="2">The sequence shown here is derived from an EMBL/GenBank/DDBJ whole genome shotgun (WGS) entry which is preliminary data.</text>
</comment>
<feature type="transmembrane region" description="Helical" evidence="1">
    <location>
        <begin position="251"/>
        <end position="273"/>
    </location>
</feature>
<accession>A0A1Y3UWH0</accession>
<gene>
    <name evidence="2" type="ORF">B5G17_15165</name>
</gene>
<evidence type="ECO:0000256" key="1">
    <source>
        <dbReference type="SAM" id="Phobius"/>
    </source>
</evidence>
<feature type="transmembrane region" description="Helical" evidence="1">
    <location>
        <begin position="397"/>
        <end position="412"/>
    </location>
</feature>
<protein>
    <recommendedName>
        <fullName evidence="4">O-antigen ligase domain-containing protein</fullName>
    </recommendedName>
</protein>
<reference evidence="3" key="1">
    <citation type="submission" date="2017-04" db="EMBL/GenBank/DDBJ databases">
        <title>Function of individual gut microbiota members based on whole genome sequencing of pure cultures obtained from chicken caecum.</title>
        <authorList>
            <person name="Medvecky M."/>
            <person name="Cejkova D."/>
            <person name="Polansky O."/>
            <person name="Karasova D."/>
            <person name="Kubasova T."/>
            <person name="Cizek A."/>
            <person name="Rychlik I."/>
        </authorList>
    </citation>
    <scope>NUCLEOTIDE SEQUENCE [LARGE SCALE GENOMIC DNA]</scope>
    <source>
        <strain evidence="3">An67</strain>
    </source>
</reference>
<keyword evidence="1" id="KW-0812">Transmembrane</keyword>
<feature type="transmembrane region" description="Helical" evidence="1">
    <location>
        <begin position="67"/>
        <end position="84"/>
    </location>
</feature>
<proteinExistence type="predicted"/>
<dbReference type="EMBL" id="NFHS01000008">
    <property type="protein sequence ID" value="OUN53163.1"/>
    <property type="molecule type" value="Genomic_DNA"/>
</dbReference>
<feature type="transmembrane region" description="Helical" evidence="1">
    <location>
        <begin position="29"/>
        <end position="47"/>
    </location>
</feature>
<feature type="transmembrane region" description="Helical" evidence="1">
    <location>
        <begin position="375"/>
        <end position="391"/>
    </location>
</feature>
<evidence type="ECO:0000313" key="3">
    <source>
        <dbReference type="Proteomes" id="UP000196329"/>
    </source>
</evidence>
<feature type="transmembrane region" description="Helical" evidence="1">
    <location>
        <begin position="172"/>
        <end position="200"/>
    </location>
</feature>
<feature type="transmembrane region" description="Helical" evidence="1">
    <location>
        <begin position="344"/>
        <end position="363"/>
    </location>
</feature>
<name>A0A1Y3UWH0_BACUN</name>
<dbReference type="AlphaFoldDB" id="A0A1Y3UWH0"/>
<sequence length="440" mass="49903">MITQSIVRTLILTFLYFFYLYSFQIPGTSMGTVLPSLCIMLLCAFFMRFHCKISMGVMTKHMVKQYVYWNVFLLIYVFFVLQTFGEGNGTTPLKDYVQMIIILPVFFYSGNVIFRNLNELMTVLYLGVIIQSIIIIIALFMPALTLFLFALIPEGGYNTDHFGGINMITQHGYHIGLGVFTSAGSIKMAFGQVSSFYYLIKSRNNRILLHIILFLVIAVASSVVSRTGMLISIVGLTIVIFVKYKQKGKRALNFVLLLSGLFFVSIYLSSIFMPSDFFSETFMRIIDLSERGAKDTYFAGFTGDVGENVIPPISGNTLLGLGITYGVSGTGVTTYTDGGFMRNYSAMGLFVAIINYFLIFSFLKKQFKRNLVYNNKYIVLLLSLILLIGEFKESCVYFIYPICFIFLIFSLMEKDSFDNSLSTDLNINSKNRLYESYNSR</sequence>
<keyword evidence="1" id="KW-1133">Transmembrane helix</keyword>
<feature type="transmembrane region" description="Helical" evidence="1">
    <location>
        <begin position="7"/>
        <end position="23"/>
    </location>
</feature>
<evidence type="ECO:0008006" key="4">
    <source>
        <dbReference type="Google" id="ProtNLM"/>
    </source>
</evidence>